<dbReference type="PANTHER" id="PTHR10188">
    <property type="entry name" value="L-ASPARAGINASE"/>
    <property type="match status" value="1"/>
</dbReference>
<dbReference type="InterPro" id="IPR000246">
    <property type="entry name" value="Peptidase_T2"/>
</dbReference>
<dbReference type="EC" id="3.5.1.26" evidence="4"/>
<dbReference type="CDD" id="cd04513">
    <property type="entry name" value="Glycosylasparaginase"/>
    <property type="match status" value="1"/>
</dbReference>
<feature type="binding site" evidence="2">
    <location>
        <begin position="202"/>
        <end position="205"/>
    </location>
    <ligand>
        <name>substrate</name>
    </ligand>
</feature>
<dbReference type="GO" id="GO:0005737">
    <property type="term" value="C:cytoplasm"/>
    <property type="evidence" value="ECO:0007669"/>
    <property type="project" value="TreeGrafter"/>
</dbReference>
<reference evidence="5" key="1">
    <citation type="journal article" date="2013" name="Genome Announc.">
        <title>First genome sequence of a syntrophic acetate-oxidizing bacterium, Tepidanaerobacter acetatoxydans strain Re1.</title>
        <authorList>
            <person name="Manzoor S."/>
            <person name="Bongcam-Rudloff E."/>
            <person name="Schnurer A."/>
            <person name="Muller B."/>
        </authorList>
    </citation>
    <scope>NUCLEOTIDE SEQUENCE [LARGE SCALE GENOMIC DNA]</scope>
    <source>
        <strain evidence="5">Re1</strain>
    </source>
</reference>
<dbReference type="AlphaFoldDB" id="F4LS28"/>
<evidence type="ECO:0000256" key="2">
    <source>
        <dbReference type="PIRSR" id="PIRSR600246-2"/>
    </source>
</evidence>
<dbReference type="PANTHER" id="PTHR10188:SF6">
    <property type="entry name" value="N(4)-(BETA-N-ACETYLGLUCOSAMINYL)-L-ASPARAGINASE"/>
    <property type="match status" value="1"/>
</dbReference>
<dbReference type="SUPFAM" id="SSF56235">
    <property type="entry name" value="N-terminal nucleophile aminohydrolases (Ntn hydrolases)"/>
    <property type="match status" value="1"/>
</dbReference>
<dbReference type="MEROPS" id="T02.007"/>
<keyword evidence="5" id="KW-1185">Reference proteome</keyword>
<feature type="active site" description="Nucleophile" evidence="1">
    <location>
        <position position="151"/>
    </location>
</feature>
<dbReference type="HOGENOM" id="CLU_021603_0_1_9"/>
<dbReference type="STRING" id="1209989.TepRe1_2246"/>
<keyword evidence="4" id="KW-0378">Hydrolase</keyword>
<dbReference type="RefSeq" id="WP_013779286.1">
    <property type="nucleotide sequence ID" value="NC_015519.1"/>
</dbReference>
<dbReference type="Proteomes" id="UP000010802">
    <property type="component" value="Chromosome"/>
</dbReference>
<protein>
    <submittedName>
        <fullName evidence="4">N(4)-(Beta-N-acetylglucosaminyl)-L-asparaginase</fullName>
        <ecNumber evidence="4">3.5.1.26</ecNumber>
    </submittedName>
</protein>
<evidence type="ECO:0000256" key="1">
    <source>
        <dbReference type="PIRSR" id="PIRSR600246-1"/>
    </source>
</evidence>
<dbReference type="KEGG" id="tae:TepiRe1_2414"/>
<dbReference type="PATRIC" id="fig|1209989.3.peg.2776"/>
<dbReference type="GO" id="GO:0003948">
    <property type="term" value="F:N4-(beta-N-acetylglucosaminyl)-L-asparaginase activity"/>
    <property type="evidence" value="ECO:0007669"/>
    <property type="project" value="UniProtKB-EC"/>
</dbReference>
<accession>L0S5Y1</accession>
<dbReference type="EMBL" id="HF563609">
    <property type="protein sequence ID" value="CCP27258.1"/>
    <property type="molecule type" value="Genomic_DNA"/>
</dbReference>
<dbReference type="Pfam" id="PF01112">
    <property type="entry name" value="Asparaginase_2"/>
    <property type="match status" value="1"/>
</dbReference>
<name>F4LS28_TEPAE</name>
<evidence type="ECO:0000256" key="3">
    <source>
        <dbReference type="PIRSR" id="PIRSR600246-3"/>
    </source>
</evidence>
<feature type="binding site" evidence="2">
    <location>
        <begin position="179"/>
        <end position="182"/>
    </location>
    <ligand>
        <name>substrate</name>
    </ligand>
</feature>
<dbReference type="eggNOG" id="COG1446">
    <property type="taxonomic scope" value="Bacteria"/>
</dbReference>
<feature type="site" description="Cleavage; by autolysis" evidence="3">
    <location>
        <begin position="150"/>
        <end position="151"/>
    </location>
</feature>
<organism evidence="4 5">
    <name type="scientific">Tepidanaerobacter acetatoxydans (strain DSM 21804 / JCM 16047 / Re1)</name>
    <dbReference type="NCBI Taxonomy" id="1209989"/>
    <lineage>
        <taxon>Bacteria</taxon>
        <taxon>Bacillati</taxon>
        <taxon>Bacillota</taxon>
        <taxon>Clostridia</taxon>
        <taxon>Thermosediminibacterales</taxon>
        <taxon>Tepidanaerobacteraceae</taxon>
        <taxon>Tepidanaerobacter</taxon>
    </lineage>
</organism>
<proteinExistence type="predicted"/>
<sequence length="321" mass="34990">MGWAIIGTWRMALEGIEKSAKLLSNGGSSGDAIETAIKMVEDFPYYKSVGYGGLPNENGEVELDAAYMDGDSLSIGAVAAIKDFKNPISIARKLSEERFNSFLVGYGAEEYAHKNGFERMNMLTERAIIHYKNRLKETVNKGLSPYDGHDTVGMVALDLANSMASGTSTSGLFMKKRGRVGDSPLSGSGFYVDSKIGGATATGLGEDIMKGCISYEVVRLMKDGYAPQEAADKAVFELTNLLISRRQKAGDISVVCINNKGEFGAATNIKEFSFVVATEKLPPTVYTCTVENNKTIYQVATEEWMHNYMKTRTAPLKLKLK</sequence>
<gene>
    <name evidence="4" type="ordered locus">TEPIRE1_2414</name>
</gene>
<evidence type="ECO:0000313" key="5">
    <source>
        <dbReference type="Proteomes" id="UP000010802"/>
    </source>
</evidence>
<evidence type="ECO:0000313" key="4">
    <source>
        <dbReference type="EMBL" id="CCP27258.1"/>
    </source>
</evidence>
<dbReference type="KEGG" id="tep:TepRe1_2246"/>
<dbReference type="OrthoDB" id="9780217at2"/>
<dbReference type="InterPro" id="IPR029055">
    <property type="entry name" value="Ntn_hydrolases_N"/>
</dbReference>
<dbReference type="Gene3D" id="3.60.20.30">
    <property type="entry name" value="(Glycosyl)asparaginase"/>
    <property type="match status" value="1"/>
</dbReference>
<accession>F4LS28</accession>